<evidence type="ECO:0000256" key="3">
    <source>
        <dbReference type="ARBA" id="ARBA00022723"/>
    </source>
</evidence>
<dbReference type="InterPro" id="IPR013512">
    <property type="entry name" value="DXP_reductoisomerase_N"/>
</dbReference>
<keyword evidence="9" id="KW-0460">Magnesium</keyword>
<dbReference type="Pfam" id="PF13288">
    <property type="entry name" value="DXPR_C"/>
    <property type="match status" value="1"/>
</dbReference>
<dbReference type="GO" id="GO:0070402">
    <property type="term" value="F:NADPH binding"/>
    <property type="evidence" value="ECO:0007669"/>
    <property type="project" value="InterPro"/>
</dbReference>
<evidence type="ECO:0000256" key="9">
    <source>
        <dbReference type="HAMAP-Rule" id="MF_00183"/>
    </source>
</evidence>
<evidence type="ECO:0000313" key="13">
    <source>
        <dbReference type="EMBL" id="NMD98698.1"/>
    </source>
</evidence>
<feature type="binding site" evidence="9">
    <location>
        <position position="152"/>
    </location>
    <ligand>
        <name>1-deoxy-D-xylulose 5-phosphate</name>
        <dbReference type="ChEBI" id="CHEBI:57792"/>
    </ligand>
</feature>
<feature type="binding site" evidence="9">
    <location>
        <position position="12"/>
    </location>
    <ligand>
        <name>NADPH</name>
        <dbReference type="ChEBI" id="CHEBI:57783"/>
    </ligand>
</feature>
<comment type="catalytic activity">
    <reaction evidence="8">
        <text>2-C-methyl-D-erythritol 4-phosphate + NADP(+) = 1-deoxy-D-xylulose 5-phosphate + NADPH + H(+)</text>
        <dbReference type="Rhea" id="RHEA:13717"/>
        <dbReference type="ChEBI" id="CHEBI:15378"/>
        <dbReference type="ChEBI" id="CHEBI:57783"/>
        <dbReference type="ChEBI" id="CHEBI:57792"/>
        <dbReference type="ChEBI" id="CHEBI:58262"/>
        <dbReference type="ChEBI" id="CHEBI:58349"/>
        <dbReference type="EC" id="1.1.1.267"/>
    </reaction>
    <physiologicalReaction direction="right-to-left" evidence="8">
        <dbReference type="Rhea" id="RHEA:13719"/>
    </physiologicalReaction>
</comment>
<dbReference type="InterPro" id="IPR036291">
    <property type="entry name" value="NAD(P)-bd_dom_sf"/>
</dbReference>
<keyword evidence="3 9" id="KW-0479">Metal-binding</keyword>
<dbReference type="GO" id="GO:0051484">
    <property type="term" value="P:isopentenyl diphosphate biosynthetic process, methylerythritol 4-phosphate pathway involved in terpenoid biosynthetic process"/>
    <property type="evidence" value="ECO:0007669"/>
    <property type="project" value="UniProtKB-ARBA"/>
</dbReference>
<feature type="domain" description="1-deoxy-D-xylulose 5-phosphate reductoisomerase N-terminal" evidence="10">
    <location>
        <begin position="4"/>
        <end position="132"/>
    </location>
</feature>
<sequence>MKQLAVLGSTGSIGTQTLEVVRRHPDLFHIAVLAANTSDERFASQVEEFEPELAVLADEAAYGRLKERLAGKAARTQLAGGRQAFIDAAGYPGVDMVVTSMMGFSGLAPTLRAIETGKDIALANKETLVVAGELIMRRAQECGVRILPVDSEHCAFFQCLQGERRESIEKLLLTCSGGPFRGKKRAELENATVAEVLAHPTWNMGKKITVDSASLVNKGLEVIEAKWLYGVDYDQIQVVVHPQSIVHSMVAFCDGAVIAQLGAPDMKLPIQYALTYPSRQPSTFERLDFWKMQALTFERPDTETFRGLAFAYEAGRAGGTLPCTFNAANEVAVAAFLRGEIHFLDIYDIIEQTMSARPACQVTALDDLFAEDEAARRYAASLLKKGR</sequence>
<feature type="binding site" evidence="9">
    <location>
        <position position="10"/>
    </location>
    <ligand>
        <name>NADPH</name>
        <dbReference type="ChEBI" id="CHEBI:57783"/>
    </ligand>
</feature>
<keyword evidence="7 9" id="KW-0414">Isoprene biosynthesis</keyword>
<evidence type="ECO:0000259" key="12">
    <source>
        <dbReference type="Pfam" id="PF13288"/>
    </source>
</evidence>
<feature type="binding site" evidence="9">
    <location>
        <position position="150"/>
    </location>
    <ligand>
        <name>Mn(2+)</name>
        <dbReference type="ChEBI" id="CHEBI:29035"/>
    </ligand>
</feature>
<feature type="binding site" evidence="9">
    <location>
        <position position="221"/>
    </location>
    <ligand>
        <name>1-deoxy-D-xylulose 5-phosphate</name>
        <dbReference type="ChEBI" id="CHEBI:57792"/>
    </ligand>
</feature>
<comment type="function">
    <text evidence="9">Catalyzes the NADPH-dependent rearrangement and reduction of 1-deoxy-D-xylulose-5-phosphate (DXP) to 2-C-methyl-D-erythritol 4-phosphate (MEP).</text>
</comment>
<comment type="cofactor">
    <cofactor evidence="9">
        <name>Mg(2+)</name>
        <dbReference type="ChEBI" id="CHEBI:18420"/>
    </cofactor>
    <cofactor evidence="9">
        <name>Mn(2+)</name>
        <dbReference type="ChEBI" id="CHEBI:29035"/>
    </cofactor>
</comment>
<feature type="binding site" evidence="9">
    <location>
        <position position="212"/>
    </location>
    <ligand>
        <name>1-deoxy-D-xylulose 5-phosphate</name>
        <dbReference type="ChEBI" id="CHEBI:57792"/>
    </ligand>
</feature>
<keyword evidence="4 9" id="KW-0521">NADP</keyword>
<evidence type="ECO:0000256" key="5">
    <source>
        <dbReference type="ARBA" id="ARBA00023002"/>
    </source>
</evidence>
<dbReference type="SUPFAM" id="SSF55347">
    <property type="entry name" value="Glyceraldehyde-3-phosphate dehydrogenase-like, C-terminal domain"/>
    <property type="match status" value="1"/>
</dbReference>
<dbReference type="GO" id="GO:0030145">
    <property type="term" value="F:manganese ion binding"/>
    <property type="evidence" value="ECO:0007669"/>
    <property type="project" value="TreeGrafter"/>
</dbReference>
<protein>
    <recommendedName>
        <fullName evidence="9">1-deoxy-D-xylulose 5-phosphate reductoisomerase</fullName>
        <shortName evidence="9">DXP reductoisomerase</shortName>
        <ecNumber evidence="9">1.1.1.267</ecNumber>
    </recommendedName>
    <alternativeName>
        <fullName evidence="9">1-deoxyxylulose-5-phosphate reductoisomerase</fullName>
    </alternativeName>
    <alternativeName>
        <fullName evidence="9">2-C-methyl-D-erythritol 4-phosphate synthase</fullName>
    </alternativeName>
</protein>
<evidence type="ECO:0000256" key="4">
    <source>
        <dbReference type="ARBA" id="ARBA00022857"/>
    </source>
</evidence>
<feature type="binding site" evidence="9">
    <location>
        <position position="126"/>
    </location>
    <ligand>
        <name>NADPH</name>
        <dbReference type="ChEBI" id="CHEBI:57783"/>
    </ligand>
</feature>
<feature type="binding site" evidence="9">
    <location>
        <position position="13"/>
    </location>
    <ligand>
        <name>NADPH</name>
        <dbReference type="ChEBI" id="CHEBI:57783"/>
    </ligand>
</feature>
<evidence type="ECO:0000256" key="7">
    <source>
        <dbReference type="ARBA" id="ARBA00023229"/>
    </source>
</evidence>
<evidence type="ECO:0000313" key="14">
    <source>
        <dbReference type="Proteomes" id="UP000543804"/>
    </source>
</evidence>
<dbReference type="GO" id="GO:0016853">
    <property type="term" value="F:isomerase activity"/>
    <property type="evidence" value="ECO:0007669"/>
    <property type="project" value="UniProtKB-KW"/>
</dbReference>
<dbReference type="PIRSF" id="PIRSF006205">
    <property type="entry name" value="Dxp_reductismrs"/>
    <property type="match status" value="1"/>
</dbReference>
<dbReference type="Pfam" id="PF08436">
    <property type="entry name" value="DXP_redisom_C"/>
    <property type="match status" value="1"/>
</dbReference>
<accession>A0A848B680</accession>
<dbReference type="NCBIfam" id="TIGR00243">
    <property type="entry name" value="Dxr"/>
    <property type="match status" value="1"/>
</dbReference>
<dbReference type="InterPro" id="IPR013644">
    <property type="entry name" value="DXP_reductoisomerase_C"/>
</dbReference>
<dbReference type="HAMAP" id="MF_00183">
    <property type="entry name" value="DXP_reductoisom"/>
    <property type="match status" value="1"/>
</dbReference>
<feature type="binding site" evidence="9">
    <location>
        <position position="11"/>
    </location>
    <ligand>
        <name>NADPH</name>
        <dbReference type="ChEBI" id="CHEBI:57783"/>
    </ligand>
</feature>
<dbReference type="UniPathway" id="UPA00056">
    <property type="reaction ID" value="UER00092"/>
</dbReference>
<dbReference type="EMBL" id="JABAFA010000009">
    <property type="protein sequence ID" value="NMD98698.1"/>
    <property type="molecule type" value="Genomic_DNA"/>
</dbReference>
<feature type="domain" description="DXP reductoisomerase C-terminal" evidence="12">
    <location>
        <begin position="261"/>
        <end position="378"/>
    </location>
</feature>
<feature type="binding site" evidence="9">
    <location>
        <position position="199"/>
    </location>
    <ligand>
        <name>1-deoxy-D-xylulose 5-phosphate</name>
        <dbReference type="ChEBI" id="CHEBI:57792"/>
    </ligand>
</feature>
<feature type="domain" description="1-deoxy-D-xylulose 5-phosphate reductoisomerase C-terminal" evidence="11">
    <location>
        <begin position="146"/>
        <end position="229"/>
    </location>
</feature>
<dbReference type="EC" id="1.1.1.267" evidence="9"/>
<evidence type="ECO:0000256" key="6">
    <source>
        <dbReference type="ARBA" id="ARBA00023211"/>
    </source>
</evidence>
<feature type="binding site" evidence="9">
    <location>
        <position position="125"/>
    </location>
    <ligand>
        <name>1-deoxy-D-xylulose 5-phosphate</name>
        <dbReference type="ChEBI" id="CHEBI:57792"/>
    </ligand>
</feature>
<feature type="binding site" evidence="9">
    <location>
        <position position="124"/>
    </location>
    <ligand>
        <name>NADPH</name>
        <dbReference type="ChEBI" id="CHEBI:57783"/>
    </ligand>
</feature>
<dbReference type="PANTHER" id="PTHR30525">
    <property type="entry name" value="1-DEOXY-D-XYLULOSE 5-PHOSPHATE REDUCTOISOMERASE"/>
    <property type="match status" value="1"/>
</dbReference>
<keyword evidence="6 9" id="KW-0464">Manganese</keyword>
<keyword evidence="5 9" id="KW-0560">Oxidoreductase</keyword>
<dbReference type="PANTHER" id="PTHR30525:SF0">
    <property type="entry name" value="1-DEOXY-D-XYLULOSE 5-PHOSPHATE REDUCTOISOMERASE, CHLOROPLASTIC"/>
    <property type="match status" value="1"/>
</dbReference>
<gene>
    <name evidence="9" type="primary">dxr</name>
    <name evidence="13" type="ORF">HF878_04260</name>
</gene>
<evidence type="ECO:0000259" key="10">
    <source>
        <dbReference type="Pfam" id="PF02670"/>
    </source>
</evidence>
<dbReference type="Pfam" id="PF02670">
    <property type="entry name" value="DXP_reductoisom"/>
    <property type="match status" value="1"/>
</dbReference>
<dbReference type="SUPFAM" id="SSF69055">
    <property type="entry name" value="1-deoxy-D-xylulose-5-phosphate reductoisomerase, C-terminal domain"/>
    <property type="match status" value="1"/>
</dbReference>
<evidence type="ECO:0000256" key="8">
    <source>
        <dbReference type="ARBA" id="ARBA00048543"/>
    </source>
</evidence>
<feature type="binding site" evidence="9">
    <location>
        <position position="218"/>
    </location>
    <ligand>
        <name>1-deoxy-D-xylulose 5-phosphate</name>
        <dbReference type="ChEBI" id="CHEBI:57792"/>
    </ligand>
</feature>
<proteinExistence type="inferred from homology"/>
<comment type="caution">
    <text evidence="13">The sequence shown here is derived from an EMBL/GenBank/DDBJ whole genome shotgun (WGS) entry which is preliminary data.</text>
</comment>
<dbReference type="InterPro" id="IPR003821">
    <property type="entry name" value="DXP_reductoisomerase"/>
</dbReference>
<feature type="binding site" evidence="9">
    <location>
        <position position="205"/>
    </location>
    <ligand>
        <name>NADPH</name>
        <dbReference type="ChEBI" id="CHEBI:57783"/>
    </ligand>
</feature>
<keyword evidence="14" id="KW-1185">Reference proteome</keyword>
<comment type="caution">
    <text evidence="9">Lacks conserved residue(s) required for the propagation of feature annotation.</text>
</comment>
<feature type="binding site" evidence="9">
    <location>
        <position position="217"/>
    </location>
    <ligand>
        <name>1-deoxy-D-xylulose 5-phosphate</name>
        <dbReference type="ChEBI" id="CHEBI:57792"/>
    </ligand>
</feature>
<organism evidence="13 14">
    <name type="scientific">Selenomonas bovis</name>
    <dbReference type="NCBI Taxonomy" id="416586"/>
    <lineage>
        <taxon>Bacteria</taxon>
        <taxon>Bacillati</taxon>
        <taxon>Bacillota</taxon>
        <taxon>Negativicutes</taxon>
        <taxon>Selenomonadales</taxon>
        <taxon>Selenomonadaceae</taxon>
        <taxon>Selenomonas</taxon>
    </lineage>
</organism>
<dbReference type="AlphaFoldDB" id="A0A848B680"/>
<evidence type="ECO:0000259" key="11">
    <source>
        <dbReference type="Pfam" id="PF08436"/>
    </source>
</evidence>
<dbReference type="SUPFAM" id="SSF51735">
    <property type="entry name" value="NAD(P)-binding Rossmann-fold domains"/>
    <property type="match status" value="1"/>
</dbReference>
<dbReference type="NCBIfam" id="NF009114">
    <property type="entry name" value="PRK12464.1"/>
    <property type="match status" value="1"/>
</dbReference>
<feature type="binding site" evidence="9">
    <location>
        <position position="152"/>
    </location>
    <ligand>
        <name>Mn(2+)</name>
        <dbReference type="ChEBI" id="CHEBI:29035"/>
    </ligand>
</feature>
<feature type="binding site" evidence="9">
    <location>
        <position position="151"/>
    </location>
    <ligand>
        <name>1-deoxy-D-xylulose 5-phosphate</name>
        <dbReference type="ChEBI" id="CHEBI:57792"/>
    </ligand>
</feature>
<dbReference type="FunFam" id="3.40.50.720:FF:000045">
    <property type="entry name" value="1-deoxy-D-xylulose 5-phosphate reductoisomerase"/>
    <property type="match status" value="1"/>
</dbReference>
<evidence type="ECO:0000256" key="1">
    <source>
        <dbReference type="ARBA" id="ARBA00005094"/>
    </source>
</evidence>
<feature type="binding site" evidence="9">
    <location>
        <position position="176"/>
    </location>
    <ligand>
        <name>1-deoxy-D-xylulose 5-phosphate</name>
        <dbReference type="ChEBI" id="CHEBI:57792"/>
    </ligand>
</feature>
<dbReference type="Gene3D" id="1.10.1740.10">
    <property type="match status" value="1"/>
</dbReference>
<keyword evidence="13" id="KW-0413">Isomerase</keyword>
<comment type="pathway">
    <text evidence="1 9">Isoprenoid biosynthesis; isopentenyl diphosphate biosynthesis via DXP pathway; isopentenyl diphosphate from 1-deoxy-D-xylulose 5-phosphate: step 1/6.</text>
</comment>
<name>A0A848B680_9FIRM</name>
<dbReference type="InterPro" id="IPR026877">
    <property type="entry name" value="DXPR_C"/>
</dbReference>
<dbReference type="RefSeq" id="WP_170077297.1">
    <property type="nucleotide sequence ID" value="NZ_JABAFA010000009.1"/>
</dbReference>
<comment type="similarity">
    <text evidence="2 9">Belongs to the DXR family.</text>
</comment>
<dbReference type="GO" id="GO:0030604">
    <property type="term" value="F:1-deoxy-D-xylulose-5-phosphate reductoisomerase activity"/>
    <property type="evidence" value="ECO:0007669"/>
    <property type="project" value="UniProtKB-UniRule"/>
</dbReference>
<dbReference type="Gene3D" id="3.40.50.720">
    <property type="entry name" value="NAD(P)-binding Rossmann-like Domain"/>
    <property type="match status" value="1"/>
</dbReference>
<dbReference type="Proteomes" id="UP000543804">
    <property type="component" value="Unassembled WGS sequence"/>
</dbReference>
<reference evidence="13 14" key="1">
    <citation type="submission" date="2020-04" db="EMBL/GenBank/DDBJ databases">
        <authorList>
            <person name="Hitch T.C.A."/>
            <person name="Wylensek D."/>
            <person name="Clavel T."/>
        </authorList>
    </citation>
    <scope>NUCLEOTIDE SEQUENCE [LARGE SCALE GENOMIC DNA]</scope>
    <source>
        <strain evidence="13 14">PG-130-P53-12</strain>
    </source>
</reference>
<dbReference type="InterPro" id="IPR036169">
    <property type="entry name" value="DXPR_C_sf"/>
</dbReference>
<feature type="binding site" evidence="9">
    <location>
        <position position="221"/>
    </location>
    <ligand>
        <name>Mn(2+)</name>
        <dbReference type="ChEBI" id="CHEBI:29035"/>
    </ligand>
</feature>
<evidence type="ECO:0000256" key="2">
    <source>
        <dbReference type="ARBA" id="ARBA00006825"/>
    </source>
</evidence>